<evidence type="ECO:0000256" key="1">
    <source>
        <dbReference type="SAM" id="MobiDB-lite"/>
    </source>
</evidence>
<name>A0A9P6DJ40_PLEER</name>
<accession>A0A9P6DJ40</accession>
<feature type="region of interest" description="Disordered" evidence="1">
    <location>
        <begin position="42"/>
        <end position="70"/>
    </location>
</feature>
<dbReference type="Proteomes" id="UP000807025">
    <property type="component" value="Unassembled WGS sequence"/>
</dbReference>
<keyword evidence="3" id="KW-1185">Reference proteome</keyword>
<gene>
    <name evidence="2" type="ORF">BDN71DRAFT_1427569</name>
</gene>
<comment type="caution">
    <text evidence="2">The sequence shown here is derived from an EMBL/GenBank/DDBJ whole genome shotgun (WGS) entry which is preliminary data.</text>
</comment>
<sequence>MQLGKQYKEGEWKFAFIIWGVYLDNGLNTLWLFNGNDMHDSTMPSKSTMAKAQGQGGGGGGDEPDVGASAGAGAVQVGGAGGDKSTLEVMVMCHLLPIQLVWSGLQLVQVKPQLGIITQCEAEMWPRLHTIREFADNFQQFRDTRTSSCNSSIFYVNKKVVN</sequence>
<dbReference type="AlphaFoldDB" id="A0A9P6DJ40"/>
<proteinExistence type="predicted"/>
<evidence type="ECO:0000313" key="3">
    <source>
        <dbReference type="Proteomes" id="UP000807025"/>
    </source>
</evidence>
<evidence type="ECO:0000313" key="2">
    <source>
        <dbReference type="EMBL" id="KAF9500334.1"/>
    </source>
</evidence>
<organism evidence="2 3">
    <name type="scientific">Pleurotus eryngii</name>
    <name type="common">Boletus of the steppes</name>
    <dbReference type="NCBI Taxonomy" id="5323"/>
    <lineage>
        <taxon>Eukaryota</taxon>
        <taxon>Fungi</taxon>
        <taxon>Dikarya</taxon>
        <taxon>Basidiomycota</taxon>
        <taxon>Agaricomycotina</taxon>
        <taxon>Agaricomycetes</taxon>
        <taxon>Agaricomycetidae</taxon>
        <taxon>Agaricales</taxon>
        <taxon>Pleurotineae</taxon>
        <taxon>Pleurotaceae</taxon>
        <taxon>Pleurotus</taxon>
    </lineage>
</organism>
<reference evidence="2" key="1">
    <citation type="submission" date="2020-11" db="EMBL/GenBank/DDBJ databases">
        <authorList>
            <consortium name="DOE Joint Genome Institute"/>
            <person name="Ahrendt S."/>
            <person name="Riley R."/>
            <person name="Andreopoulos W."/>
            <person name="Labutti K."/>
            <person name="Pangilinan J."/>
            <person name="Ruiz-Duenas F.J."/>
            <person name="Barrasa J.M."/>
            <person name="Sanchez-Garcia M."/>
            <person name="Camarero S."/>
            <person name="Miyauchi S."/>
            <person name="Serrano A."/>
            <person name="Linde D."/>
            <person name="Babiker R."/>
            <person name="Drula E."/>
            <person name="Ayuso-Fernandez I."/>
            <person name="Pacheco R."/>
            <person name="Padilla G."/>
            <person name="Ferreira P."/>
            <person name="Barriuso J."/>
            <person name="Kellner H."/>
            <person name="Castanera R."/>
            <person name="Alfaro M."/>
            <person name="Ramirez L."/>
            <person name="Pisabarro A.G."/>
            <person name="Kuo A."/>
            <person name="Tritt A."/>
            <person name="Lipzen A."/>
            <person name="He G."/>
            <person name="Yan M."/>
            <person name="Ng V."/>
            <person name="Cullen D."/>
            <person name="Martin F."/>
            <person name="Rosso M.-N."/>
            <person name="Henrissat B."/>
            <person name="Hibbett D."/>
            <person name="Martinez A.T."/>
            <person name="Grigoriev I.V."/>
        </authorList>
    </citation>
    <scope>NUCLEOTIDE SEQUENCE</scope>
    <source>
        <strain evidence="2">ATCC 90797</strain>
    </source>
</reference>
<dbReference type="EMBL" id="MU154528">
    <property type="protein sequence ID" value="KAF9500334.1"/>
    <property type="molecule type" value="Genomic_DNA"/>
</dbReference>
<protein>
    <submittedName>
        <fullName evidence="2">Uncharacterized protein</fullName>
    </submittedName>
</protein>
<dbReference type="OrthoDB" id="3069472at2759"/>